<organism evidence="2 3">
    <name type="scientific">Perkinsus chesapeaki</name>
    <name type="common">Clam parasite</name>
    <name type="synonym">Perkinsus andrewsi</name>
    <dbReference type="NCBI Taxonomy" id="330153"/>
    <lineage>
        <taxon>Eukaryota</taxon>
        <taxon>Sar</taxon>
        <taxon>Alveolata</taxon>
        <taxon>Perkinsozoa</taxon>
        <taxon>Perkinsea</taxon>
        <taxon>Perkinsida</taxon>
        <taxon>Perkinsidae</taxon>
        <taxon>Perkinsus</taxon>
    </lineage>
</organism>
<dbReference type="InterPro" id="IPR036412">
    <property type="entry name" value="HAD-like_sf"/>
</dbReference>
<sequence>MSETSFIAASSIPKSVEGSILENSTDASIGLNASNSLPQHSQQQQPEHTSWQPTKSVLHEDSPTDGDFKNASGDSKLPGDKSSGIAVIFDWDDTLLPSSFIVSSQESFSDKLAAVQPLQARVLSLLKRALSLSNRFVFILTSSGPGWVQESCRLYYPQVLPLLSKVTIIHANEFCREFAMVNLQFRQYCMSGYFRSPKLASVLAILPALEPEPRKVVLIGDQFADVSIAEALRQRGGDIRTCLFAREPTARELGRELDWLLAKDMLGRLCIDAALAQRNFALKRSVGASSEKSTEDGGSERSSSFSDSDHFGEVPPGGYTFSNGKCDGNASMEPHRECS</sequence>
<gene>
    <name evidence="2" type="ORF">FOL47_008399</name>
</gene>
<proteinExistence type="predicted"/>
<feature type="compositionally biased region" description="Polar residues" evidence="1">
    <location>
        <begin position="27"/>
        <end position="55"/>
    </location>
</feature>
<protein>
    <submittedName>
        <fullName evidence="2">Uncharacterized protein</fullName>
    </submittedName>
</protein>
<dbReference type="PANTHER" id="PTHR38899:SF1">
    <property type="entry name" value="PROTEIN KINASE"/>
    <property type="match status" value="1"/>
</dbReference>
<evidence type="ECO:0000313" key="2">
    <source>
        <dbReference type="EMBL" id="KAF4657545.1"/>
    </source>
</evidence>
<feature type="region of interest" description="Disordered" evidence="1">
    <location>
        <begin position="286"/>
        <end position="339"/>
    </location>
</feature>
<keyword evidence="3" id="KW-1185">Reference proteome</keyword>
<dbReference type="EMBL" id="JAAPAO010000536">
    <property type="protein sequence ID" value="KAF4657545.1"/>
    <property type="molecule type" value="Genomic_DNA"/>
</dbReference>
<feature type="region of interest" description="Disordered" evidence="1">
    <location>
        <begin position="27"/>
        <end position="77"/>
    </location>
</feature>
<dbReference type="PANTHER" id="PTHR38899">
    <property type="entry name" value="DOMAIN OOKINETE PROTEIN, PUTATIVE-RELATED"/>
    <property type="match status" value="1"/>
</dbReference>
<dbReference type="SUPFAM" id="SSF56784">
    <property type="entry name" value="HAD-like"/>
    <property type="match status" value="1"/>
</dbReference>
<dbReference type="OrthoDB" id="445404at2759"/>
<reference evidence="2 3" key="1">
    <citation type="submission" date="2020-04" db="EMBL/GenBank/DDBJ databases">
        <title>Perkinsus chesapeaki whole genome sequence.</title>
        <authorList>
            <person name="Bogema D.R."/>
        </authorList>
    </citation>
    <scope>NUCLEOTIDE SEQUENCE [LARGE SCALE GENOMIC DNA]</scope>
    <source>
        <strain evidence="2">ATCC PRA-425</strain>
    </source>
</reference>
<name>A0A7J6LE88_PERCH</name>
<dbReference type="AlphaFoldDB" id="A0A7J6LE88"/>
<evidence type="ECO:0000256" key="1">
    <source>
        <dbReference type="SAM" id="MobiDB-lite"/>
    </source>
</evidence>
<dbReference type="Proteomes" id="UP000591131">
    <property type="component" value="Unassembled WGS sequence"/>
</dbReference>
<evidence type="ECO:0000313" key="3">
    <source>
        <dbReference type="Proteomes" id="UP000591131"/>
    </source>
</evidence>
<feature type="compositionally biased region" description="Basic and acidic residues" evidence="1">
    <location>
        <begin position="57"/>
        <end position="68"/>
    </location>
</feature>
<comment type="caution">
    <text evidence="2">The sequence shown here is derived from an EMBL/GenBank/DDBJ whole genome shotgun (WGS) entry which is preliminary data.</text>
</comment>
<accession>A0A7J6LE88</accession>